<accession>A0AAW6FHU3</accession>
<dbReference type="SUPFAM" id="SSF55874">
    <property type="entry name" value="ATPase domain of HSP90 chaperone/DNA topoisomerase II/histidine kinase"/>
    <property type="match status" value="1"/>
</dbReference>
<reference evidence="6" key="1">
    <citation type="submission" date="2023-01" db="EMBL/GenBank/DDBJ databases">
        <title>Human gut microbiome strain richness.</title>
        <authorList>
            <person name="Chen-Liaw A."/>
        </authorList>
    </citation>
    <scope>NUCLEOTIDE SEQUENCE</scope>
    <source>
        <strain evidence="6">RTP21484st1_B7_RTP21484_190118</strain>
    </source>
</reference>
<comment type="similarity">
    <text evidence="1">Belongs to the heat shock protein 90 family.</text>
</comment>
<protein>
    <submittedName>
        <fullName evidence="6">ATP-binding protein</fullName>
    </submittedName>
</protein>
<keyword evidence="4" id="KW-0143">Chaperone</keyword>
<dbReference type="AlphaFoldDB" id="A0AAW6FHU3"/>
<dbReference type="GO" id="GO:0005524">
    <property type="term" value="F:ATP binding"/>
    <property type="evidence" value="ECO:0007669"/>
    <property type="project" value="UniProtKB-KW"/>
</dbReference>
<feature type="domain" description="HD-CE" evidence="5">
    <location>
        <begin position="57"/>
        <end position="319"/>
    </location>
</feature>
<dbReference type="RefSeq" id="WP_272054340.1">
    <property type="nucleotide sequence ID" value="NZ_JAQMRB010000009.1"/>
</dbReference>
<gene>
    <name evidence="6" type="ORF">PN645_06465</name>
</gene>
<comment type="caution">
    <text evidence="6">The sequence shown here is derived from an EMBL/GenBank/DDBJ whole genome shotgun (WGS) entry which is preliminary data.</text>
</comment>
<dbReference type="GO" id="GO:0051082">
    <property type="term" value="F:unfolded protein binding"/>
    <property type="evidence" value="ECO:0007669"/>
    <property type="project" value="InterPro"/>
</dbReference>
<keyword evidence="2" id="KW-0547">Nucleotide-binding</keyword>
<dbReference type="Pfam" id="PF13589">
    <property type="entry name" value="HATPase_c_3"/>
    <property type="match status" value="1"/>
</dbReference>
<dbReference type="EMBL" id="JAQMRD010000006">
    <property type="protein sequence ID" value="MDB9222650.1"/>
    <property type="molecule type" value="Genomic_DNA"/>
</dbReference>
<dbReference type="GO" id="GO:0140662">
    <property type="term" value="F:ATP-dependent protein folding chaperone"/>
    <property type="evidence" value="ECO:0007669"/>
    <property type="project" value="InterPro"/>
</dbReference>
<evidence type="ECO:0000256" key="4">
    <source>
        <dbReference type="ARBA" id="ARBA00023186"/>
    </source>
</evidence>
<dbReference type="InterPro" id="IPR001404">
    <property type="entry name" value="Hsp90_fam"/>
</dbReference>
<keyword evidence="3 6" id="KW-0067">ATP-binding</keyword>
<dbReference type="PANTHER" id="PTHR11528">
    <property type="entry name" value="HEAT SHOCK PROTEIN 90 FAMILY MEMBER"/>
    <property type="match status" value="1"/>
</dbReference>
<evidence type="ECO:0000313" key="7">
    <source>
        <dbReference type="Proteomes" id="UP001212263"/>
    </source>
</evidence>
<evidence type="ECO:0000256" key="2">
    <source>
        <dbReference type="ARBA" id="ARBA00022741"/>
    </source>
</evidence>
<dbReference type="SUPFAM" id="SSF109604">
    <property type="entry name" value="HD-domain/PDEase-like"/>
    <property type="match status" value="1"/>
</dbReference>
<proteinExistence type="inferred from homology"/>
<evidence type="ECO:0000259" key="5">
    <source>
        <dbReference type="Pfam" id="PF24391"/>
    </source>
</evidence>
<organism evidence="6 7">
    <name type="scientific">Odoribacter splanchnicus</name>
    <dbReference type="NCBI Taxonomy" id="28118"/>
    <lineage>
        <taxon>Bacteria</taxon>
        <taxon>Pseudomonadati</taxon>
        <taxon>Bacteroidota</taxon>
        <taxon>Bacteroidia</taxon>
        <taxon>Bacteroidales</taxon>
        <taxon>Odoribacteraceae</taxon>
        <taxon>Odoribacter</taxon>
    </lineage>
</organism>
<dbReference type="InterPro" id="IPR056471">
    <property type="entry name" value="HD-CE"/>
</dbReference>
<dbReference type="Proteomes" id="UP001212263">
    <property type="component" value="Unassembled WGS sequence"/>
</dbReference>
<name>A0AAW6FHU3_9BACT</name>
<dbReference type="PRINTS" id="PR00775">
    <property type="entry name" value="HEATSHOCK90"/>
</dbReference>
<dbReference type="InterPro" id="IPR020575">
    <property type="entry name" value="Hsp90_N"/>
</dbReference>
<dbReference type="Gene3D" id="3.30.565.10">
    <property type="entry name" value="Histidine kinase-like ATPase, C-terminal domain"/>
    <property type="match status" value="1"/>
</dbReference>
<evidence type="ECO:0000256" key="1">
    <source>
        <dbReference type="ARBA" id="ARBA00008239"/>
    </source>
</evidence>
<evidence type="ECO:0000313" key="6">
    <source>
        <dbReference type="EMBL" id="MDB9222650.1"/>
    </source>
</evidence>
<evidence type="ECO:0000256" key="3">
    <source>
        <dbReference type="ARBA" id="ARBA00022840"/>
    </source>
</evidence>
<dbReference type="GO" id="GO:0016887">
    <property type="term" value="F:ATP hydrolysis activity"/>
    <property type="evidence" value="ECO:0007669"/>
    <property type="project" value="InterPro"/>
</dbReference>
<sequence>MTTDVYKDEFLQQLKQSHIYKALVNKCGEKDSEVIALVDKAVPYAVQKTKTVIRHMGEFTLHDSDHLFRVLHLMERIISPSVIDKLSSPELMLLILTAFFHDIGMAPDEKDVLSWKKLWDNDPEYEDEREKNSLQEFKRFCLARPGQQEIIKNLIKQGKYAKAEIMKSYEVTEFIRKTHAERAREIISKDWDEKIIFRDADLTVEFAQLCYSHNEDALSLLELDKNLLCGPGIIVCLPLIGIILRLADLLDFDAKRTPAVLYSHLYVRNPVSISEWNKHRAVEAWEITPEMIQFNATCRHPAIEASIHEFCDMIDRELSVCNNLLSTLNEFNKIRGVVVKIPYKVNREKIKTKKNLQGKPSYLYQDTKFTLSKRQVIDLLMGTKLYGNPEVALRELLQNSMDACMLRKAQEEKWGSPYIPEIFVRYYLEDKDIILEVDDNGTGMDQYIINNYYSKVGSSFYTSTDFYNLKSESNADFTPRSRFGIGILSCFMVADTLIVETKRIYDSYRTSEPLNVTVEGQDSIFWIREGKRKMPGTTTKLVLRKETNPWERLTEDAFIRSVENIIPNPPFKIHIQTTSHEKIRDENSFIEKTVDSLKDNSWRVNENIRTFEIKLNDKNSGILGTALVAVLESHGSPCKRIELNSKDITIEDEVFTLEREISLDNNEITETSKSITIDDNGEIEKNTSHSVYSRSKSFVSLHGIEVPTTLFPDFWERKNNQVHLSWPFPLILIVDICGHRDLDLNSARTEIIISEKWVDFEEELAFLICGGIAKAVGLKYWSELKSILSEHAKSDSFIRGLNKVK</sequence>
<dbReference type="Pfam" id="PF24391">
    <property type="entry name" value="HD-CE"/>
    <property type="match status" value="1"/>
</dbReference>
<dbReference type="Gene3D" id="1.10.3210.10">
    <property type="entry name" value="Hypothetical protein af1432"/>
    <property type="match status" value="1"/>
</dbReference>
<dbReference type="InterPro" id="IPR036890">
    <property type="entry name" value="HATPase_C_sf"/>
</dbReference>